<proteinExistence type="predicted"/>
<organism evidence="2 3">
    <name type="scientific">Cyanobium gracile UHCC 0139</name>
    <dbReference type="NCBI Taxonomy" id="3110308"/>
    <lineage>
        <taxon>Bacteria</taxon>
        <taxon>Bacillati</taxon>
        <taxon>Cyanobacteriota</taxon>
        <taxon>Cyanophyceae</taxon>
        <taxon>Synechococcales</taxon>
        <taxon>Prochlorococcaceae</taxon>
        <taxon>Cyanobium</taxon>
    </lineage>
</organism>
<reference evidence="2 3" key="1">
    <citation type="submission" date="2023-12" db="EMBL/GenBank/DDBJ databases">
        <title>Baltic Sea Cyanobacteria.</title>
        <authorList>
            <person name="Delbaje E."/>
            <person name="Fewer D.P."/>
            <person name="Shishido T.K."/>
        </authorList>
    </citation>
    <scope>NUCLEOTIDE SEQUENCE [LARGE SCALE GENOMIC DNA]</scope>
    <source>
        <strain evidence="2 3">UHCC 0139</strain>
    </source>
</reference>
<dbReference type="InterPro" id="IPR011010">
    <property type="entry name" value="DNA_brk_join_enz"/>
</dbReference>
<evidence type="ECO:0000313" key="2">
    <source>
        <dbReference type="EMBL" id="MEA5391686.1"/>
    </source>
</evidence>
<evidence type="ECO:0000256" key="1">
    <source>
        <dbReference type="ARBA" id="ARBA00023172"/>
    </source>
</evidence>
<dbReference type="SUPFAM" id="SSF56349">
    <property type="entry name" value="DNA breaking-rejoining enzymes"/>
    <property type="match status" value="1"/>
</dbReference>
<dbReference type="Gene3D" id="1.10.443.10">
    <property type="entry name" value="Intergrase catalytic core"/>
    <property type="match status" value="1"/>
</dbReference>
<dbReference type="Proteomes" id="UP001304461">
    <property type="component" value="Unassembled WGS sequence"/>
</dbReference>
<dbReference type="InterPro" id="IPR013762">
    <property type="entry name" value="Integrase-like_cat_sf"/>
</dbReference>
<name>A0ABU5RVC1_9CYAN</name>
<dbReference type="EMBL" id="JAYGHX010000006">
    <property type="protein sequence ID" value="MEA5391686.1"/>
    <property type="molecule type" value="Genomic_DNA"/>
</dbReference>
<gene>
    <name evidence="2" type="ORF">VB738_10500</name>
</gene>
<sequence>MLLAGDWSRRRTHTTRTIHGVDGVPIRKGPGPLSTIERQLALAAGLGLVRTWLDGGDTRQRRRPAFQPCHALLDRQRRVLVDHVRGRSCGFARKRKLLRHSQALFEWLDLRGLALDSPNVLAWAGDGVSRDTANYSDRLFVGQWAIELNGQAWVVPKHRRAQTPKVKRAFTEAATDSDVEEIFGLISDPVAQAFCRVVAATGCRPSEVPFFDWETWERLERPMELQGFSPKVKKEFVAAVHPRRWLADLDHSLLRVPGIDPTDRSPSEEVAERNTRHSSRLLKLVHKDLAAAGFTCLPTWTDLRHLWTIRAQADGLDRKTAALAQAHSERMAAEVYLRHGERRQALAGIQRFASVVQAV</sequence>
<evidence type="ECO:0000313" key="3">
    <source>
        <dbReference type="Proteomes" id="UP001304461"/>
    </source>
</evidence>
<keyword evidence="3" id="KW-1185">Reference proteome</keyword>
<dbReference type="RefSeq" id="WP_323305707.1">
    <property type="nucleotide sequence ID" value="NZ_JAYGHX010000006.1"/>
</dbReference>
<protein>
    <recommendedName>
        <fullName evidence="4">Tyr recombinase domain-containing protein</fullName>
    </recommendedName>
</protein>
<accession>A0ABU5RVC1</accession>
<comment type="caution">
    <text evidence="2">The sequence shown here is derived from an EMBL/GenBank/DDBJ whole genome shotgun (WGS) entry which is preliminary data.</text>
</comment>
<evidence type="ECO:0008006" key="4">
    <source>
        <dbReference type="Google" id="ProtNLM"/>
    </source>
</evidence>
<keyword evidence="1" id="KW-0233">DNA recombination</keyword>